<comment type="caution">
    <text evidence="3">The sequence shown here is derived from an EMBL/GenBank/DDBJ whole genome shotgun (WGS) entry which is preliminary data.</text>
</comment>
<feature type="transmembrane region" description="Helical" evidence="2">
    <location>
        <begin position="19"/>
        <end position="38"/>
    </location>
</feature>
<feature type="region of interest" description="Disordered" evidence="1">
    <location>
        <begin position="86"/>
        <end position="124"/>
    </location>
</feature>
<dbReference type="AlphaFoldDB" id="A0A927R0A2"/>
<feature type="compositionally biased region" description="Low complexity" evidence="1">
    <location>
        <begin position="86"/>
        <end position="99"/>
    </location>
</feature>
<gene>
    <name evidence="3" type="ORF">H4W31_006978</name>
</gene>
<keyword evidence="2" id="KW-1133">Transmembrane helix</keyword>
<keyword evidence="2" id="KW-0472">Membrane</keyword>
<evidence type="ECO:0000256" key="2">
    <source>
        <dbReference type="SAM" id="Phobius"/>
    </source>
</evidence>
<sequence length="124" mass="12833">MLTHIDLVAGPPADRRRSVIVPGLIAVAAVMLAGGLLRDRVPPLDAWILAHLSAPADGTLAGLATVVSGAGTLAALVTLLIAFGQAASRSSTSRSSMSSEDSRRTRVVVRPSRTLNSGGRPTRW</sequence>
<keyword evidence="4" id="KW-1185">Reference proteome</keyword>
<proteinExistence type="predicted"/>
<evidence type="ECO:0000256" key="1">
    <source>
        <dbReference type="SAM" id="MobiDB-lite"/>
    </source>
</evidence>
<dbReference type="EMBL" id="JADBEB010000001">
    <property type="protein sequence ID" value="MBE1491340.1"/>
    <property type="molecule type" value="Genomic_DNA"/>
</dbReference>
<reference evidence="3" key="1">
    <citation type="submission" date="2020-10" db="EMBL/GenBank/DDBJ databases">
        <title>Sequencing the genomes of 1000 actinobacteria strains.</title>
        <authorList>
            <person name="Klenk H.-P."/>
        </authorList>
    </citation>
    <scope>NUCLEOTIDE SEQUENCE</scope>
    <source>
        <strain evidence="3">DSM 46832</strain>
    </source>
</reference>
<feature type="compositionally biased region" description="Polar residues" evidence="1">
    <location>
        <begin position="115"/>
        <end position="124"/>
    </location>
</feature>
<evidence type="ECO:0000313" key="4">
    <source>
        <dbReference type="Proteomes" id="UP000649753"/>
    </source>
</evidence>
<name>A0A927R0A2_9ACTN</name>
<evidence type="ECO:0000313" key="3">
    <source>
        <dbReference type="EMBL" id="MBE1491340.1"/>
    </source>
</evidence>
<organism evidence="3 4">
    <name type="scientific">Plantactinospora soyae</name>
    <dbReference type="NCBI Taxonomy" id="1544732"/>
    <lineage>
        <taxon>Bacteria</taxon>
        <taxon>Bacillati</taxon>
        <taxon>Actinomycetota</taxon>
        <taxon>Actinomycetes</taxon>
        <taxon>Micromonosporales</taxon>
        <taxon>Micromonosporaceae</taxon>
        <taxon>Plantactinospora</taxon>
    </lineage>
</organism>
<dbReference type="Proteomes" id="UP000649753">
    <property type="component" value="Unassembled WGS sequence"/>
</dbReference>
<protein>
    <submittedName>
        <fullName evidence="3">Uncharacterized protein</fullName>
    </submittedName>
</protein>
<accession>A0A927R0A2</accession>
<keyword evidence="2" id="KW-0812">Transmembrane</keyword>
<feature type="transmembrane region" description="Helical" evidence="2">
    <location>
        <begin position="58"/>
        <end position="84"/>
    </location>
</feature>